<name>A0A8H6P325_9EURO</name>
<feature type="chain" id="PRO_5034426164" evidence="1">
    <location>
        <begin position="22"/>
        <end position="1202"/>
    </location>
</feature>
<feature type="signal peptide" evidence="1">
    <location>
        <begin position="1"/>
        <end position="21"/>
    </location>
</feature>
<gene>
    <name evidence="2" type="ORF">CNMCM5793_003837</name>
</gene>
<dbReference type="Proteomes" id="UP000630445">
    <property type="component" value="Unassembled WGS sequence"/>
</dbReference>
<reference evidence="2" key="1">
    <citation type="submission" date="2020-06" db="EMBL/GenBank/DDBJ databases">
        <title>Draft genome sequences of strains closely related to Aspergillus parafelis and Aspergillus hiratsukae.</title>
        <authorList>
            <person name="Dos Santos R.A.C."/>
            <person name="Rivero-Menendez O."/>
            <person name="Steenwyk J.L."/>
            <person name="Mead M.E."/>
            <person name="Goldman G.H."/>
            <person name="Alastruey-Izquierdo A."/>
            <person name="Rokas A."/>
        </authorList>
    </citation>
    <scope>NUCLEOTIDE SEQUENCE</scope>
    <source>
        <strain evidence="2">CNM-CM5793</strain>
    </source>
</reference>
<accession>A0A8H6P325</accession>
<evidence type="ECO:0000313" key="2">
    <source>
        <dbReference type="EMBL" id="KAF7116004.1"/>
    </source>
</evidence>
<keyword evidence="3" id="KW-1185">Reference proteome</keyword>
<evidence type="ECO:0000313" key="3">
    <source>
        <dbReference type="Proteomes" id="UP000630445"/>
    </source>
</evidence>
<protein>
    <submittedName>
        <fullName evidence="2">Uncharacterized protein</fullName>
    </submittedName>
</protein>
<dbReference type="OrthoDB" id="5341924at2759"/>
<dbReference type="EMBL" id="JACBAD010002108">
    <property type="protein sequence ID" value="KAF7116004.1"/>
    <property type="molecule type" value="Genomic_DNA"/>
</dbReference>
<keyword evidence="1" id="KW-0732">Signal</keyword>
<sequence length="1202" mass="135610">MKASALILSALVALCVNPALARVPGRPSPPVSSSHTSGYQAFGDAVFESLHPISHTIHQSVHQSVYESVYESVHDSMPVERPEAHRSLSLALFHFQPSSKRKLHTEWKAFAPWRSRWWPWVYFFVAADEQIPLKSQKNLQLPSSHSTSLGRLYRDFDFPCAGFVRNVLRRVMKKCLGPARLPCLGRRFSSFLSPSASYGRSFSSLRRPSLLSRGIYTGRGQWSRPFSARSAAVVDRQLLRDYVQFERKRCPVSGPKSRQEDPGSWIPLLERYLPPSLRKVPEETTVTDAEFDAATTMGRETLAQTIELANLLFYARTEGNIDLLAYLGFRLNNWPAVNVLLTRLLDAADTLDKYSIPRRPLSSHDWGSGANVSLDELTDQHAERASELVHLTKSPAVSELTSFDSWTERPFADEHAKRFMAEVWKSLGSIVLDAADASPNESKLAMSYVFRILARLHHSGAVSDRVYKYDPPSVHRVNFRPPGMHLLSTHIMSVLTDAAWLAHEAEVAAKAAAAGKKSPYVPLNLGIRELGHEIWLELILWSCVEHGYIQEGVWLIERMRSRTDSRAWNFESWKHLIGSSRSVWKTNVDAEVSWRRPEDIDRQWPSRRHNGLAPFNGLGERTISAEVAAALLDSLPNLVYLGLGWRGLSPSALLRHVSSLRPAIASPTADAKLLPTAKATNWFVIRAIESGGFNAEIDPRAFEALLKVTPHVIPPWSNNTSPMEENVESLTRGQLYDDTSAFAGLMEYNIRFFASRRLCTDALDAFSWLQEVVDASKLQRIREFSERVGQSDTAGLPSFDLDSLESFKPFESSMPQMSVVTVAELLDLITTSRAFAFGNWLFFSDDIDGPPIPPSAYGNQALAPSIIRFAAATKNEALCNLVVRSLSQPLSLNTMRALLNFRIAMGQWDAATMMLEYIRDYRLKSWGYSNVTALAAAIVRMDHAIKQQPSPEQQSDLDRAKDLLLRLLNGEFNESSHDSKHSFQDRLIHSIHRVFLTIPGSLREIAQKTQLKYKATPRSNHPYIPATAFHSLLSAVVDTQGSAAGKRLWEQWCLDIRSPTFSRLQEGGITRLYLHRERDPRKGDPHFDPRFFAQMQKKAVIPNPNTIRIIAQQAVKEYTEFEVDEARRRQLPGQLEQDSNLNPSSQGAGATNPALQVVDFCIRQFQAFRVPWREINRELGGLVYHIHREKKKERKKMGREDA</sequence>
<proteinExistence type="predicted"/>
<dbReference type="AlphaFoldDB" id="A0A8H6P325"/>
<organism evidence="2 3">
    <name type="scientific">Aspergillus hiratsukae</name>
    <dbReference type="NCBI Taxonomy" id="1194566"/>
    <lineage>
        <taxon>Eukaryota</taxon>
        <taxon>Fungi</taxon>
        <taxon>Dikarya</taxon>
        <taxon>Ascomycota</taxon>
        <taxon>Pezizomycotina</taxon>
        <taxon>Eurotiomycetes</taxon>
        <taxon>Eurotiomycetidae</taxon>
        <taxon>Eurotiales</taxon>
        <taxon>Aspergillaceae</taxon>
        <taxon>Aspergillus</taxon>
        <taxon>Aspergillus subgen. Fumigati</taxon>
    </lineage>
</organism>
<evidence type="ECO:0000256" key="1">
    <source>
        <dbReference type="SAM" id="SignalP"/>
    </source>
</evidence>
<comment type="caution">
    <text evidence="2">The sequence shown here is derived from an EMBL/GenBank/DDBJ whole genome shotgun (WGS) entry which is preliminary data.</text>
</comment>